<proteinExistence type="predicted"/>
<organism evidence="7 8">
    <name type="scientific">Bradyrhizobium sediminis</name>
    <dbReference type="NCBI Taxonomy" id="2840469"/>
    <lineage>
        <taxon>Bacteria</taxon>
        <taxon>Pseudomonadati</taxon>
        <taxon>Pseudomonadota</taxon>
        <taxon>Alphaproteobacteria</taxon>
        <taxon>Hyphomicrobiales</taxon>
        <taxon>Nitrobacteraceae</taxon>
        <taxon>Bradyrhizobium</taxon>
    </lineage>
</organism>
<gene>
    <name evidence="7" type="ORF">KMZ29_02690</name>
</gene>
<dbReference type="AlphaFoldDB" id="A0A975NFM0"/>
<evidence type="ECO:0000256" key="2">
    <source>
        <dbReference type="ARBA" id="ARBA00022723"/>
    </source>
</evidence>
<keyword evidence="1 4" id="KW-0349">Heme</keyword>
<dbReference type="Pfam" id="PF13442">
    <property type="entry name" value="Cytochrome_CBB3"/>
    <property type="match status" value="1"/>
</dbReference>
<dbReference type="EMBL" id="CP076134">
    <property type="protein sequence ID" value="QWG13661.1"/>
    <property type="molecule type" value="Genomic_DNA"/>
</dbReference>
<evidence type="ECO:0000256" key="1">
    <source>
        <dbReference type="ARBA" id="ARBA00022617"/>
    </source>
</evidence>
<dbReference type="InterPro" id="IPR036909">
    <property type="entry name" value="Cyt_c-like_dom_sf"/>
</dbReference>
<protein>
    <submittedName>
        <fullName evidence="7">Cytochrome c</fullName>
    </submittedName>
</protein>
<dbReference type="GO" id="GO:0046872">
    <property type="term" value="F:metal ion binding"/>
    <property type="evidence" value="ECO:0007669"/>
    <property type="project" value="UniProtKB-KW"/>
</dbReference>
<evidence type="ECO:0000313" key="8">
    <source>
        <dbReference type="Proteomes" id="UP000680839"/>
    </source>
</evidence>
<keyword evidence="5" id="KW-0732">Signal</keyword>
<keyword evidence="3 4" id="KW-0408">Iron</keyword>
<feature type="signal peptide" evidence="5">
    <location>
        <begin position="1"/>
        <end position="20"/>
    </location>
</feature>
<dbReference type="Proteomes" id="UP000680839">
    <property type="component" value="Chromosome"/>
</dbReference>
<keyword evidence="2 4" id="KW-0479">Metal-binding</keyword>
<dbReference type="SUPFAM" id="SSF46626">
    <property type="entry name" value="Cytochrome c"/>
    <property type="match status" value="1"/>
</dbReference>
<feature type="domain" description="Cytochrome c" evidence="6">
    <location>
        <begin position="23"/>
        <end position="104"/>
    </location>
</feature>
<evidence type="ECO:0000256" key="5">
    <source>
        <dbReference type="SAM" id="SignalP"/>
    </source>
</evidence>
<reference evidence="7" key="1">
    <citation type="submission" date="2021-06" db="EMBL/GenBank/DDBJ databases">
        <title>Bradyrhizobium sp. S2-20-1 Genome sequencing.</title>
        <authorList>
            <person name="Jin L."/>
        </authorList>
    </citation>
    <scope>NUCLEOTIDE SEQUENCE</scope>
    <source>
        <strain evidence="7">S2-20-1</strain>
    </source>
</reference>
<dbReference type="GO" id="GO:0009055">
    <property type="term" value="F:electron transfer activity"/>
    <property type="evidence" value="ECO:0007669"/>
    <property type="project" value="InterPro"/>
</dbReference>
<evidence type="ECO:0000256" key="4">
    <source>
        <dbReference type="PROSITE-ProRule" id="PRU00433"/>
    </source>
</evidence>
<evidence type="ECO:0000259" key="6">
    <source>
        <dbReference type="PROSITE" id="PS51007"/>
    </source>
</evidence>
<dbReference type="RefSeq" id="WP_215622357.1">
    <property type="nucleotide sequence ID" value="NZ_CP076134.1"/>
</dbReference>
<evidence type="ECO:0000313" key="7">
    <source>
        <dbReference type="EMBL" id="QWG13661.1"/>
    </source>
</evidence>
<name>A0A975NFM0_9BRAD</name>
<evidence type="ECO:0000256" key="3">
    <source>
        <dbReference type="ARBA" id="ARBA00023004"/>
    </source>
</evidence>
<dbReference type="GO" id="GO:0020037">
    <property type="term" value="F:heme binding"/>
    <property type="evidence" value="ECO:0007669"/>
    <property type="project" value="InterPro"/>
</dbReference>
<accession>A0A975NFM0</accession>
<dbReference type="Gene3D" id="1.10.760.10">
    <property type="entry name" value="Cytochrome c-like domain"/>
    <property type="match status" value="1"/>
</dbReference>
<feature type="chain" id="PRO_5037777454" evidence="5">
    <location>
        <begin position="21"/>
        <end position="110"/>
    </location>
</feature>
<dbReference type="InterPro" id="IPR009056">
    <property type="entry name" value="Cyt_c-like_dom"/>
</dbReference>
<dbReference type="PROSITE" id="PS51007">
    <property type="entry name" value="CYTC"/>
    <property type="match status" value="1"/>
</dbReference>
<sequence>MNKICLALLLTVAWSQAGHALDREQRHGKALLESMCARCHAVGSTGQSPLAEAPPFRTFGDKLYDTDFVQRLQDGLITIHPGMPTFRFDRPDAEAAVNYLKAIQQRKKPK</sequence>